<dbReference type="PANTHER" id="PTHR10516:SF443">
    <property type="entry name" value="FK506-BINDING PROTEIN 59-RELATED"/>
    <property type="match status" value="1"/>
</dbReference>
<evidence type="ECO:0000256" key="1">
    <source>
        <dbReference type="ARBA" id="ARBA00000971"/>
    </source>
</evidence>
<dbReference type="OrthoDB" id="1902587at2759"/>
<proteinExistence type="inferred from homology"/>
<evidence type="ECO:0000259" key="7">
    <source>
        <dbReference type="PROSITE" id="PS50059"/>
    </source>
</evidence>
<dbReference type="AlphaFoldDB" id="A0A6G1GNV6"/>
<gene>
    <name evidence="8" type="ORF">K402DRAFT_397339</name>
</gene>
<dbReference type="GO" id="GO:0005737">
    <property type="term" value="C:cytoplasm"/>
    <property type="evidence" value="ECO:0007669"/>
    <property type="project" value="TreeGrafter"/>
</dbReference>
<keyword evidence="3 6" id="KW-0697">Rotamase</keyword>
<evidence type="ECO:0000313" key="8">
    <source>
        <dbReference type="EMBL" id="KAF1982615.1"/>
    </source>
</evidence>
<dbReference type="EC" id="5.2.1.8" evidence="2 6"/>
<dbReference type="Proteomes" id="UP000800041">
    <property type="component" value="Unassembled WGS sequence"/>
</dbReference>
<evidence type="ECO:0000256" key="5">
    <source>
        <dbReference type="ARBA" id="ARBA00038106"/>
    </source>
</evidence>
<evidence type="ECO:0000313" key="9">
    <source>
        <dbReference type="Proteomes" id="UP000800041"/>
    </source>
</evidence>
<dbReference type="Pfam" id="PF00254">
    <property type="entry name" value="FKBP_C"/>
    <property type="match status" value="1"/>
</dbReference>
<reference evidence="8" key="1">
    <citation type="journal article" date="2020" name="Stud. Mycol.">
        <title>101 Dothideomycetes genomes: a test case for predicting lifestyles and emergence of pathogens.</title>
        <authorList>
            <person name="Haridas S."/>
            <person name="Albert R."/>
            <person name="Binder M."/>
            <person name="Bloem J."/>
            <person name="Labutti K."/>
            <person name="Salamov A."/>
            <person name="Andreopoulos B."/>
            <person name="Baker S."/>
            <person name="Barry K."/>
            <person name="Bills G."/>
            <person name="Bluhm B."/>
            <person name="Cannon C."/>
            <person name="Castanera R."/>
            <person name="Culley D."/>
            <person name="Daum C."/>
            <person name="Ezra D."/>
            <person name="Gonzalez J."/>
            <person name="Henrissat B."/>
            <person name="Kuo A."/>
            <person name="Liang C."/>
            <person name="Lipzen A."/>
            <person name="Lutzoni F."/>
            <person name="Magnuson J."/>
            <person name="Mondo S."/>
            <person name="Nolan M."/>
            <person name="Ohm R."/>
            <person name="Pangilinan J."/>
            <person name="Park H.-J."/>
            <person name="Ramirez L."/>
            <person name="Alfaro M."/>
            <person name="Sun H."/>
            <person name="Tritt A."/>
            <person name="Yoshinaga Y."/>
            <person name="Zwiers L.-H."/>
            <person name="Turgeon B."/>
            <person name="Goodwin S."/>
            <person name="Spatafora J."/>
            <person name="Crous P."/>
            <person name="Grigoriev I."/>
        </authorList>
    </citation>
    <scope>NUCLEOTIDE SEQUENCE</scope>
    <source>
        <strain evidence="8">CBS 113979</strain>
    </source>
</reference>
<evidence type="ECO:0000256" key="4">
    <source>
        <dbReference type="ARBA" id="ARBA00023235"/>
    </source>
</evidence>
<dbReference type="EMBL" id="ML977182">
    <property type="protein sequence ID" value="KAF1982615.1"/>
    <property type="molecule type" value="Genomic_DNA"/>
</dbReference>
<dbReference type="InterPro" id="IPR046357">
    <property type="entry name" value="PPIase_dom_sf"/>
</dbReference>
<evidence type="ECO:0000256" key="2">
    <source>
        <dbReference type="ARBA" id="ARBA00013194"/>
    </source>
</evidence>
<dbReference type="InterPro" id="IPR001179">
    <property type="entry name" value="PPIase_FKBP_dom"/>
</dbReference>
<comment type="catalytic activity">
    <reaction evidence="1 6">
        <text>[protein]-peptidylproline (omega=180) = [protein]-peptidylproline (omega=0)</text>
        <dbReference type="Rhea" id="RHEA:16237"/>
        <dbReference type="Rhea" id="RHEA-COMP:10747"/>
        <dbReference type="Rhea" id="RHEA-COMP:10748"/>
        <dbReference type="ChEBI" id="CHEBI:83833"/>
        <dbReference type="ChEBI" id="CHEBI:83834"/>
        <dbReference type="EC" id="5.2.1.8"/>
    </reaction>
</comment>
<feature type="domain" description="PPIase FKBP-type" evidence="7">
    <location>
        <begin position="20"/>
        <end position="122"/>
    </location>
</feature>
<dbReference type="PROSITE" id="PS50059">
    <property type="entry name" value="FKBP_PPIASE"/>
    <property type="match status" value="1"/>
</dbReference>
<evidence type="ECO:0000256" key="6">
    <source>
        <dbReference type="PROSITE-ProRule" id="PRU00277"/>
    </source>
</evidence>
<organism evidence="8 9">
    <name type="scientific">Aulographum hederae CBS 113979</name>
    <dbReference type="NCBI Taxonomy" id="1176131"/>
    <lineage>
        <taxon>Eukaryota</taxon>
        <taxon>Fungi</taxon>
        <taxon>Dikarya</taxon>
        <taxon>Ascomycota</taxon>
        <taxon>Pezizomycotina</taxon>
        <taxon>Dothideomycetes</taxon>
        <taxon>Pleosporomycetidae</taxon>
        <taxon>Aulographales</taxon>
        <taxon>Aulographaceae</taxon>
    </lineage>
</organism>
<evidence type="ECO:0000256" key="3">
    <source>
        <dbReference type="ARBA" id="ARBA00023110"/>
    </source>
</evidence>
<sequence>MGVTKTVLEQGDGVNRPQKGDRVAIEYTGWLYQSTAPDNKGNQFDSSAGRGDLVTEIGAGRVIRGWDEGILGPSHDPSQAMSIGEKAILEITSDYAYGDRGFAEVIPPRSSLIFEVKLKAINGKTS</sequence>
<protein>
    <recommendedName>
        <fullName evidence="2 6">peptidylprolyl isomerase</fullName>
        <ecNumber evidence="2 6">5.2.1.8</ecNumber>
    </recommendedName>
</protein>
<comment type="similarity">
    <text evidence="5">Belongs to the FKBP-type PPIase family. FKBP1 subfamily.</text>
</comment>
<keyword evidence="9" id="KW-1185">Reference proteome</keyword>
<keyword evidence="4 6" id="KW-0413">Isomerase</keyword>
<dbReference type="SUPFAM" id="SSF54534">
    <property type="entry name" value="FKBP-like"/>
    <property type="match status" value="1"/>
</dbReference>
<dbReference type="InterPro" id="IPR050689">
    <property type="entry name" value="FKBP-type_PPIase"/>
</dbReference>
<dbReference type="Gene3D" id="3.10.50.40">
    <property type="match status" value="1"/>
</dbReference>
<accession>A0A6G1GNV6</accession>
<dbReference type="PANTHER" id="PTHR10516">
    <property type="entry name" value="PEPTIDYL-PROLYL CIS-TRANS ISOMERASE"/>
    <property type="match status" value="1"/>
</dbReference>
<dbReference type="GO" id="GO:0003755">
    <property type="term" value="F:peptidyl-prolyl cis-trans isomerase activity"/>
    <property type="evidence" value="ECO:0007669"/>
    <property type="project" value="UniProtKB-KW"/>
</dbReference>
<name>A0A6G1GNV6_9PEZI</name>